<reference evidence="2 3" key="1">
    <citation type="submission" date="2016-11" db="EMBL/GenBank/DDBJ databases">
        <authorList>
            <person name="Jaros S."/>
            <person name="Januszkiewicz K."/>
            <person name="Wedrychowicz H."/>
        </authorList>
    </citation>
    <scope>NUCLEOTIDE SEQUENCE [LARGE SCALE GENOMIC DNA]</scope>
    <source>
        <strain evidence="2 3">DSM 25660</strain>
    </source>
</reference>
<keyword evidence="1" id="KW-0472">Membrane</keyword>
<keyword evidence="3" id="KW-1185">Reference proteome</keyword>
<dbReference type="AlphaFoldDB" id="A0A1M5BJ15"/>
<dbReference type="EMBL" id="FQVQ01000008">
    <property type="protein sequence ID" value="SHF42419.1"/>
    <property type="molecule type" value="Genomic_DNA"/>
</dbReference>
<sequence>MGRKFVAWLPEFLLFGVALFWFLEHYLGSGTVHYPALFFGLIIGVSFFWKQRILQLLLAGSAFIFSGYYAYVFFQIWTQRSEGQGMNAMLYFILILVLTTLFSGLFLVFKALKK</sequence>
<organism evidence="2 3">
    <name type="scientific">Flavobacterium fontis</name>
    <dbReference type="NCBI Taxonomy" id="1124188"/>
    <lineage>
        <taxon>Bacteria</taxon>
        <taxon>Pseudomonadati</taxon>
        <taxon>Bacteroidota</taxon>
        <taxon>Flavobacteriia</taxon>
        <taxon>Flavobacteriales</taxon>
        <taxon>Flavobacteriaceae</taxon>
        <taxon>Flavobacterium</taxon>
    </lineage>
</organism>
<keyword evidence="1" id="KW-0812">Transmembrane</keyword>
<protein>
    <recommendedName>
        <fullName evidence="4">Transmembrane family 220, helix</fullName>
    </recommendedName>
</protein>
<dbReference type="RefSeq" id="WP_073363353.1">
    <property type="nucleotide sequence ID" value="NZ_FQVQ01000008.1"/>
</dbReference>
<evidence type="ECO:0000313" key="2">
    <source>
        <dbReference type="EMBL" id="SHF42419.1"/>
    </source>
</evidence>
<feature type="transmembrane region" description="Helical" evidence="1">
    <location>
        <begin position="32"/>
        <end position="49"/>
    </location>
</feature>
<gene>
    <name evidence="2" type="ORF">SAMN05444377_108110</name>
</gene>
<feature type="transmembrane region" description="Helical" evidence="1">
    <location>
        <begin position="89"/>
        <end position="109"/>
    </location>
</feature>
<evidence type="ECO:0000313" key="3">
    <source>
        <dbReference type="Proteomes" id="UP000184147"/>
    </source>
</evidence>
<name>A0A1M5BJ15_9FLAO</name>
<feature type="transmembrane region" description="Helical" evidence="1">
    <location>
        <begin position="7"/>
        <end position="26"/>
    </location>
</feature>
<proteinExistence type="predicted"/>
<dbReference type="Proteomes" id="UP000184147">
    <property type="component" value="Unassembled WGS sequence"/>
</dbReference>
<accession>A0A1M5BJ15</accession>
<dbReference type="STRING" id="1124188.SAMN05444377_108110"/>
<keyword evidence="1" id="KW-1133">Transmembrane helix</keyword>
<feature type="transmembrane region" description="Helical" evidence="1">
    <location>
        <begin position="56"/>
        <end position="77"/>
    </location>
</feature>
<evidence type="ECO:0000256" key="1">
    <source>
        <dbReference type="SAM" id="Phobius"/>
    </source>
</evidence>
<evidence type="ECO:0008006" key="4">
    <source>
        <dbReference type="Google" id="ProtNLM"/>
    </source>
</evidence>